<sequence length="80" mass="9148">MILTLTLILFLVYVGIRIWIFGRQKEWRELVVFTAISGLACYFLFVSNILRKSGVLLHGLQQITGPFARMMIATIFGVEL</sequence>
<feature type="transmembrane region" description="Helical" evidence="1">
    <location>
        <begin position="30"/>
        <end position="50"/>
    </location>
</feature>
<evidence type="ECO:0000256" key="1">
    <source>
        <dbReference type="SAM" id="Phobius"/>
    </source>
</evidence>
<dbReference type="OrthoDB" id="2680445at2"/>
<reference evidence="2 3" key="1">
    <citation type="submission" date="2020-04" db="EMBL/GenBank/DDBJ databases">
        <authorList>
            <person name="Hitch T.C.A."/>
            <person name="Wylensek D."/>
            <person name="Clavel T."/>
        </authorList>
    </citation>
    <scope>NUCLEOTIDE SEQUENCE [LARGE SCALE GENOMIC DNA]</scope>
    <source>
        <strain evidence="2 3">WB01_D5_05</strain>
    </source>
</reference>
<protein>
    <submittedName>
        <fullName evidence="2">Uncharacterized protein</fullName>
    </submittedName>
</protein>
<dbReference type="GeneID" id="92840709"/>
<dbReference type="AlphaFoldDB" id="A0A848CU28"/>
<organism evidence="2 3">
    <name type="scientific">Aneurinibacillus aneurinilyticus</name>
    <name type="common">Bacillus aneurinolyticus</name>
    <dbReference type="NCBI Taxonomy" id="1391"/>
    <lineage>
        <taxon>Bacteria</taxon>
        <taxon>Bacillati</taxon>
        <taxon>Bacillota</taxon>
        <taxon>Bacilli</taxon>
        <taxon>Bacillales</taxon>
        <taxon>Paenibacillaceae</taxon>
        <taxon>Aneurinibacillus group</taxon>
        <taxon>Aneurinibacillus</taxon>
    </lineage>
</organism>
<keyword evidence="1" id="KW-1133">Transmembrane helix</keyword>
<gene>
    <name evidence="2" type="ORF">HF838_09440</name>
</gene>
<keyword evidence="1" id="KW-0472">Membrane</keyword>
<accession>A0A848CU28</accession>
<dbReference type="Proteomes" id="UP000561326">
    <property type="component" value="Unassembled WGS sequence"/>
</dbReference>
<name>A0A848CU28_ANEAE</name>
<evidence type="ECO:0000313" key="2">
    <source>
        <dbReference type="EMBL" id="NME98481.1"/>
    </source>
</evidence>
<keyword evidence="1" id="KW-0812">Transmembrane</keyword>
<dbReference type="EMBL" id="JABAGO010000014">
    <property type="protein sequence ID" value="NME98481.1"/>
    <property type="molecule type" value="Genomic_DNA"/>
</dbReference>
<evidence type="ECO:0000313" key="3">
    <source>
        <dbReference type="Proteomes" id="UP000561326"/>
    </source>
</evidence>
<proteinExistence type="predicted"/>
<dbReference type="RefSeq" id="WP_021623442.1">
    <property type="nucleotide sequence ID" value="NZ_CABKST010000216.1"/>
</dbReference>
<comment type="caution">
    <text evidence="2">The sequence shown here is derived from an EMBL/GenBank/DDBJ whole genome shotgun (WGS) entry which is preliminary data.</text>
</comment>